<dbReference type="Ensembl" id="ENSSGRT00000023335.1">
    <property type="protein sequence ID" value="ENSSGRP00000021619.1"/>
    <property type="gene ID" value="ENSSGRG00000012918.1"/>
</dbReference>
<dbReference type="Proteomes" id="UP000472262">
    <property type="component" value="Unassembled WGS sequence"/>
</dbReference>
<feature type="binding site" evidence="10">
    <location>
        <position position="136"/>
    </location>
    <ligand>
        <name>Mg(2+)</name>
        <dbReference type="ChEBI" id="CHEBI:18420"/>
        <label>1</label>
    </ligand>
</feature>
<feature type="active site" description="Proton acceptor" evidence="9">
    <location>
        <position position="223"/>
    </location>
</feature>
<evidence type="ECO:0000256" key="2">
    <source>
        <dbReference type="ARBA" id="ARBA00007092"/>
    </source>
</evidence>
<evidence type="ECO:0000256" key="9">
    <source>
        <dbReference type="PIRSR" id="PIRSR604808-1"/>
    </source>
</evidence>
<feature type="site" description="Transition state stabilizer" evidence="11">
    <location>
        <position position="136"/>
    </location>
</feature>
<keyword evidence="7 10" id="KW-0460">Magnesium</keyword>
<feature type="active site" evidence="9">
    <location>
        <position position="106"/>
    </location>
</feature>
<dbReference type="InParanoid" id="A0A672LFY4"/>
<dbReference type="AlphaFoldDB" id="A0A672LFY4"/>
<keyword evidence="6" id="KW-0378">Hydrolase</keyword>
<evidence type="ECO:0000259" key="12">
    <source>
        <dbReference type="Pfam" id="PF03372"/>
    </source>
</evidence>
<evidence type="ECO:0000256" key="8">
    <source>
        <dbReference type="ARBA" id="ARBA00023204"/>
    </source>
</evidence>
<feature type="domain" description="Endonuclease/exonuclease/phosphatase" evidence="12">
    <location>
        <begin position="6"/>
        <end position="223"/>
    </location>
</feature>
<accession>A0A672LFY4</accession>
<dbReference type="GO" id="GO:0046872">
    <property type="term" value="F:metal ion binding"/>
    <property type="evidence" value="ECO:0007669"/>
    <property type="project" value="UniProtKB-KW"/>
</dbReference>
<dbReference type="Pfam" id="PF03372">
    <property type="entry name" value="Exo_endo_phos"/>
    <property type="match status" value="1"/>
</dbReference>
<feature type="binding site" evidence="10">
    <location>
        <position position="223"/>
    </location>
    <ligand>
        <name>Mg(2+)</name>
        <dbReference type="ChEBI" id="CHEBI:18420"/>
        <label>1</label>
    </ligand>
</feature>
<dbReference type="PANTHER" id="PTHR22748">
    <property type="entry name" value="AP ENDONUCLEASE"/>
    <property type="match status" value="1"/>
</dbReference>
<feature type="site" description="Important for catalytic activity" evidence="11">
    <location>
        <position position="198"/>
    </location>
</feature>
<dbReference type="GO" id="GO:0005634">
    <property type="term" value="C:nucleus"/>
    <property type="evidence" value="ECO:0007669"/>
    <property type="project" value="TreeGrafter"/>
</dbReference>
<dbReference type="Gene3D" id="3.60.10.10">
    <property type="entry name" value="Endonuclease/exonuclease/phosphatase"/>
    <property type="match status" value="1"/>
</dbReference>
<keyword evidence="8" id="KW-0234">DNA repair</keyword>
<dbReference type="InterPro" id="IPR005135">
    <property type="entry name" value="Endo/exonuclease/phosphatase"/>
</dbReference>
<keyword evidence="4 10" id="KW-0479">Metal-binding</keyword>
<evidence type="ECO:0000256" key="6">
    <source>
        <dbReference type="ARBA" id="ARBA00022801"/>
    </source>
</evidence>
<dbReference type="InterPro" id="IPR036691">
    <property type="entry name" value="Endo/exonu/phosph_ase_sf"/>
</dbReference>
<dbReference type="GO" id="GO:0008081">
    <property type="term" value="F:phosphoric diester hydrolase activity"/>
    <property type="evidence" value="ECO:0007669"/>
    <property type="project" value="TreeGrafter"/>
</dbReference>
<name>A0A672LFY4_SINGR</name>
<keyword evidence="14" id="KW-1185">Reference proteome</keyword>
<evidence type="ECO:0000256" key="11">
    <source>
        <dbReference type="PIRSR" id="PIRSR604808-3"/>
    </source>
</evidence>
<protein>
    <recommendedName>
        <fullName evidence="3">exodeoxyribonuclease III</fullName>
        <ecNumber evidence="3">3.1.11.2</ecNumber>
    </recommendedName>
</protein>
<dbReference type="SUPFAM" id="SSF56219">
    <property type="entry name" value="DNase I-like"/>
    <property type="match status" value="1"/>
</dbReference>
<evidence type="ECO:0000256" key="10">
    <source>
        <dbReference type="PIRSR" id="PIRSR604808-2"/>
    </source>
</evidence>
<evidence type="ECO:0000313" key="14">
    <source>
        <dbReference type="Proteomes" id="UP000472262"/>
    </source>
</evidence>
<comment type="cofactor">
    <cofactor evidence="10">
        <name>Mg(2+)</name>
        <dbReference type="ChEBI" id="CHEBI:18420"/>
    </cofactor>
    <cofactor evidence="10">
        <name>Mn(2+)</name>
        <dbReference type="ChEBI" id="CHEBI:29035"/>
    </cofactor>
    <text evidence="10">Probably binds two magnesium or manganese ions per subunit.</text>
</comment>
<evidence type="ECO:0000256" key="4">
    <source>
        <dbReference type="ARBA" id="ARBA00022723"/>
    </source>
</evidence>
<evidence type="ECO:0000256" key="1">
    <source>
        <dbReference type="ARBA" id="ARBA00000493"/>
    </source>
</evidence>
<reference evidence="13" key="1">
    <citation type="submission" date="2025-08" db="UniProtKB">
        <authorList>
            <consortium name="Ensembl"/>
        </authorList>
    </citation>
    <scope>IDENTIFICATION</scope>
</reference>
<evidence type="ECO:0000313" key="13">
    <source>
        <dbReference type="Ensembl" id="ENSSGRP00000021619.1"/>
    </source>
</evidence>
<evidence type="ECO:0000256" key="7">
    <source>
        <dbReference type="ARBA" id="ARBA00022842"/>
    </source>
</evidence>
<dbReference type="CDD" id="cd09076">
    <property type="entry name" value="L1-EN"/>
    <property type="match status" value="1"/>
</dbReference>
<organism evidence="13 14">
    <name type="scientific">Sinocyclocheilus grahami</name>
    <name type="common">Dianchi golden-line fish</name>
    <name type="synonym">Barbus grahami</name>
    <dbReference type="NCBI Taxonomy" id="75366"/>
    <lineage>
        <taxon>Eukaryota</taxon>
        <taxon>Metazoa</taxon>
        <taxon>Chordata</taxon>
        <taxon>Craniata</taxon>
        <taxon>Vertebrata</taxon>
        <taxon>Euteleostomi</taxon>
        <taxon>Actinopterygii</taxon>
        <taxon>Neopterygii</taxon>
        <taxon>Teleostei</taxon>
        <taxon>Ostariophysi</taxon>
        <taxon>Cypriniformes</taxon>
        <taxon>Cyprinidae</taxon>
        <taxon>Cyprininae</taxon>
        <taxon>Sinocyclocheilus</taxon>
    </lineage>
</organism>
<feature type="site" description="Interaction with DNA substrate" evidence="11">
    <location>
        <position position="223"/>
    </location>
</feature>
<evidence type="ECO:0000256" key="5">
    <source>
        <dbReference type="ARBA" id="ARBA00022763"/>
    </source>
</evidence>
<evidence type="ECO:0000256" key="3">
    <source>
        <dbReference type="ARBA" id="ARBA00012115"/>
    </source>
</evidence>
<keyword evidence="10" id="KW-0464">Manganese</keyword>
<dbReference type="PANTHER" id="PTHR22748:SF4">
    <property type="entry name" value="DNA-(APURINIC OR APYRIMIDINIC SITE) ENDONUCLEASE 2"/>
    <property type="match status" value="1"/>
</dbReference>
<dbReference type="GO" id="GO:0003906">
    <property type="term" value="F:DNA-(apurinic or apyrimidinic site) endonuclease activity"/>
    <property type="evidence" value="ECO:0007669"/>
    <property type="project" value="TreeGrafter"/>
</dbReference>
<dbReference type="GO" id="GO:0006284">
    <property type="term" value="P:base-excision repair"/>
    <property type="evidence" value="ECO:0007669"/>
    <property type="project" value="TreeGrafter"/>
</dbReference>
<feature type="binding site" evidence="10">
    <location>
        <position position="8"/>
    </location>
    <ligand>
        <name>Mg(2+)</name>
        <dbReference type="ChEBI" id="CHEBI:18420"/>
        <label>1</label>
    </ligand>
</feature>
<comment type="catalytic activity">
    <reaction evidence="1">
        <text>Exonucleolytic cleavage in the 3'- to 5'-direction to yield nucleoside 5'-phosphates.</text>
        <dbReference type="EC" id="3.1.11.2"/>
    </reaction>
</comment>
<dbReference type="InterPro" id="IPR004808">
    <property type="entry name" value="AP_endonuc_1"/>
</dbReference>
<sequence>MITVTSINVNGLRNINKLKELKYTYRSDIICIQETNWDDDKVREVREVWKEEIYYNNGTRNARGVAMMIRKDKIENMKEVYRDQVGRILVIEFKYRGVEFRLINIYVPNVEKDKRGCIEELKGLIVGRCIIVGDFNIKCSRLDVGKGGSFRWEKSRVMLMEVMREKGLLDVWRNENPEKREFTRRQMKEGKLKQSRIDLVLVQGETVSYIDGIRHQQNSFSDHDGVRFGIKVGRREVGGGMWILNAGYIEEEGYRKQMEDLLLQEKQWLGECLEQDRLNNDMGKRWEETKNKIKSLSIMYSKERKKNMRKEERVLREKLKMELSRADDEEGYSMEKYIEVKMELERYEREKCRGAILRSKAKYALEGEKCTSYFLGLEKRRQSKTCIHEINTKKGDIITDYVEILERVQEFYGELYKRGGVDEMSMDEVLECVERELGEEDRIWCDKEIEQKEVIAAKEGLRGGKSPGSDGIGIEWYKVYKKRSSNNTSRSI</sequence>
<dbReference type="OMA" id="CIHEINT"/>
<dbReference type="EC" id="3.1.11.2" evidence="3"/>
<comment type="similarity">
    <text evidence="2">Belongs to the DNA repair enzymes AP/ExoA family.</text>
</comment>
<keyword evidence="5" id="KW-0227">DNA damage</keyword>
<feature type="binding site" evidence="10">
    <location>
        <position position="134"/>
    </location>
    <ligand>
        <name>Mg(2+)</name>
        <dbReference type="ChEBI" id="CHEBI:18420"/>
        <label>1</label>
    </ligand>
</feature>
<reference evidence="13" key="2">
    <citation type="submission" date="2025-09" db="UniProtKB">
        <authorList>
            <consortium name="Ensembl"/>
        </authorList>
    </citation>
    <scope>IDENTIFICATION</scope>
</reference>
<feature type="binding site" evidence="10">
    <location>
        <position position="222"/>
    </location>
    <ligand>
        <name>Mg(2+)</name>
        <dbReference type="ChEBI" id="CHEBI:18420"/>
        <label>1</label>
    </ligand>
</feature>
<dbReference type="GO" id="GO:0008311">
    <property type="term" value="F:double-stranded DNA 3'-5' DNA exonuclease activity"/>
    <property type="evidence" value="ECO:0007669"/>
    <property type="project" value="UniProtKB-EC"/>
</dbReference>
<feature type="binding site" evidence="10">
    <location>
        <position position="34"/>
    </location>
    <ligand>
        <name>Mg(2+)</name>
        <dbReference type="ChEBI" id="CHEBI:18420"/>
        <label>1</label>
    </ligand>
</feature>
<proteinExistence type="inferred from homology"/>
<feature type="active site" description="Proton donor/acceptor" evidence="9">
    <location>
        <position position="134"/>
    </location>
</feature>